<dbReference type="Pfam" id="PF12802">
    <property type="entry name" value="MarR_2"/>
    <property type="match status" value="1"/>
</dbReference>
<dbReference type="InterPro" id="IPR036388">
    <property type="entry name" value="WH-like_DNA-bd_sf"/>
</dbReference>
<proteinExistence type="inferred from homology"/>
<evidence type="ECO:0000256" key="2">
    <source>
        <dbReference type="ARBA" id="ARBA00006479"/>
    </source>
</evidence>
<feature type="region of interest" description="Disordered" evidence="4">
    <location>
        <begin position="412"/>
        <end position="447"/>
    </location>
</feature>
<dbReference type="RefSeq" id="WP_324668078.1">
    <property type="nucleotide sequence ID" value="NZ_CP141614.1"/>
</dbReference>
<dbReference type="Proteomes" id="UP001333102">
    <property type="component" value="Chromosome"/>
</dbReference>
<dbReference type="EMBL" id="CP141614">
    <property type="protein sequence ID" value="WRP13822.1"/>
    <property type="molecule type" value="Genomic_DNA"/>
</dbReference>
<feature type="domain" description="HTH marR-type" evidence="5">
    <location>
        <begin position="33"/>
        <end position="81"/>
    </location>
</feature>
<protein>
    <submittedName>
        <fullName evidence="6">ROK family transcriptional regulator</fullName>
    </submittedName>
</protein>
<feature type="region of interest" description="Disordered" evidence="4">
    <location>
        <begin position="1"/>
        <end position="20"/>
    </location>
</feature>
<dbReference type="Gene3D" id="1.10.10.10">
    <property type="entry name" value="Winged helix-like DNA-binding domain superfamily/Winged helix DNA-binding domain"/>
    <property type="match status" value="1"/>
</dbReference>
<dbReference type="InterPro" id="IPR011991">
    <property type="entry name" value="ArsR-like_HTH"/>
</dbReference>
<accession>A0ABZ1BNX5</accession>
<keyword evidence="3" id="KW-0859">Xylose metabolism</keyword>
<comment type="similarity">
    <text evidence="2">Belongs to the ROK (NagC/XylR) family.</text>
</comment>
<name>A0ABZ1BNX5_9FIRM</name>
<sequence>MAHNHDSRQQSKRPRSAAVRAAASGTSLLRSLNAAAILRTLHREGPCSRARLTRLTGMSPPTVSRIVARLIERGLVVEVRRGESTGGRRPVLLQIDEAKLYAVGVQVQRDRVSCLLSDLRGAPLGRRAYPPFDLEPEGLIRELARELDGLIRQAGVDRRRVLGVGVGVAGVVDAGRGVVVRSVNLGWRDVPAAERLERLLGLPVVVQNDANAAAMAELWFGPAPRHETLMFLKTEAGVGAGILVDGRLISGPRGMAGEIGHVTVVEHGHPCRCGHAGCLETYVNLQDVLERYRHRTGQAVDKPAFFQRAQAGDPVARQLVDEAASALAHAVVYAGMLLDLQMVVIGGVWGQIGGDFLQTIEARHQATAQRTGLHMPVTIRGSSLGDDSELLGAIGFVVDRWFSPGAIDLSSWRPAPAPGAAGGPQTSRDQGEEAVRGAGTGADRESG</sequence>
<dbReference type="Gene3D" id="3.30.420.40">
    <property type="match status" value="2"/>
</dbReference>
<dbReference type="PANTHER" id="PTHR18964:SF149">
    <property type="entry name" value="BIFUNCTIONAL UDP-N-ACETYLGLUCOSAMINE 2-EPIMERASE_N-ACETYLMANNOSAMINE KINASE"/>
    <property type="match status" value="1"/>
</dbReference>
<keyword evidence="3" id="KW-0119">Carbohydrate metabolism</keyword>
<evidence type="ECO:0000313" key="6">
    <source>
        <dbReference type="EMBL" id="WRP13822.1"/>
    </source>
</evidence>
<evidence type="ECO:0000256" key="3">
    <source>
        <dbReference type="ARBA" id="ARBA00022629"/>
    </source>
</evidence>
<evidence type="ECO:0000256" key="1">
    <source>
        <dbReference type="ARBA" id="ARBA00002486"/>
    </source>
</evidence>
<evidence type="ECO:0000256" key="4">
    <source>
        <dbReference type="SAM" id="MobiDB-lite"/>
    </source>
</evidence>
<gene>
    <name evidence="6" type="ORF">VLY81_10295</name>
</gene>
<dbReference type="PANTHER" id="PTHR18964">
    <property type="entry name" value="ROK (REPRESSOR, ORF, KINASE) FAMILY"/>
    <property type="match status" value="1"/>
</dbReference>
<dbReference type="SUPFAM" id="SSF46785">
    <property type="entry name" value="Winged helix' DNA-binding domain"/>
    <property type="match status" value="1"/>
</dbReference>
<dbReference type="InterPro" id="IPR000600">
    <property type="entry name" value="ROK"/>
</dbReference>
<dbReference type="InterPro" id="IPR036390">
    <property type="entry name" value="WH_DNA-bd_sf"/>
</dbReference>
<dbReference type="InterPro" id="IPR043129">
    <property type="entry name" value="ATPase_NBD"/>
</dbReference>
<evidence type="ECO:0000259" key="5">
    <source>
        <dbReference type="Pfam" id="PF12802"/>
    </source>
</evidence>
<dbReference type="SUPFAM" id="SSF53067">
    <property type="entry name" value="Actin-like ATPase domain"/>
    <property type="match status" value="1"/>
</dbReference>
<evidence type="ECO:0000313" key="7">
    <source>
        <dbReference type="Proteomes" id="UP001333102"/>
    </source>
</evidence>
<dbReference type="InterPro" id="IPR000835">
    <property type="entry name" value="HTH_MarR-typ"/>
</dbReference>
<dbReference type="Pfam" id="PF00480">
    <property type="entry name" value="ROK"/>
    <property type="match status" value="1"/>
</dbReference>
<comment type="function">
    <text evidence="1">Transcriptional repressor of xylose-utilizing enzymes.</text>
</comment>
<dbReference type="CDD" id="cd00090">
    <property type="entry name" value="HTH_ARSR"/>
    <property type="match status" value="1"/>
</dbReference>
<reference evidence="7" key="1">
    <citation type="submission" date="2023-12" db="EMBL/GenBank/DDBJ databases">
        <title>Novel isolates from deep terrestrial aquifers shed light on the physiology and ecology of the class Limnochordia.</title>
        <authorList>
            <person name="Karnachuk O.V."/>
            <person name="Lukina A.P."/>
            <person name="Avakyan M.R."/>
            <person name="Kadnikov V."/>
            <person name="Begmatov S."/>
            <person name="Beletsky A.V."/>
            <person name="Mardanov A.V."/>
            <person name="Ravin N.V."/>
        </authorList>
    </citation>
    <scope>NUCLEOTIDE SEQUENCE [LARGE SCALE GENOMIC DNA]</scope>
    <source>
        <strain evidence="7">LN</strain>
    </source>
</reference>
<keyword evidence="7" id="KW-1185">Reference proteome</keyword>
<organism evidence="6 7">
    <name type="scientific">Geochorda subterranea</name>
    <dbReference type="NCBI Taxonomy" id="3109564"/>
    <lineage>
        <taxon>Bacteria</taxon>
        <taxon>Bacillati</taxon>
        <taxon>Bacillota</taxon>
        <taxon>Limnochordia</taxon>
        <taxon>Limnochordales</taxon>
        <taxon>Geochordaceae</taxon>
        <taxon>Geochorda</taxon>
    </lineage>
</organism>